<evidence type="ECO:0000313" key="1">
    <source>
        <dbReference type="Ensembl" id="ENSAMXP00000042240.1"/>
    </source>
</evidence>
<organism evidence="1 2">
    <name type="scientific">Astyanax mexicanus</name>
    <name type="common">Blind cave fish</name>
    <name type="synonym">Astyanax fasciatus mexicanus</name>
    <dbReference type="NCBI Taxonomy" id="7994"/>
    <lineage>
        <taxon>Eukaryota</taxon>
        <taxon>Metazoa</taxon>
        <taxon>Chordata</taxon>
        <taxon>Craniata</taxon>
        <taxon>Vertebrata</taxon>
        <taxon>Euteleostomi</taxon>
        <taxon>Actinopterygii</taxon>
        <taxon>Neopterygii</taxon>
        <taxon>Teleostei</taxon>
        <taxon>Ostariophysi</taxon>
        <taxon>Characiformes</taxon>
        <taxon>Characoidei</taxon>
        <taxon>Acestrorhamphidae</taxon>
        <taxon>Acestrorhamphinae</taxon>
        <taxon>Astyanax</taxon>
    </lineage>
</organism>
<reference evidence="2" key="1">
    <citation type="submission" date="2013-03" db="EMBL/GenBank/DDBJ databases">
        <authorList>
            <person name="Jeffery W."/>
            <person name="Warren W."/>
            <person name="Wilson R.K."/>
        </authorList>
    </citation>
    <scope>NUCLEOTIDE SEQUENCE</scope>
    <source>
        <strain evidence="2">female</strain>
    </source>
</reference>
<keyword evidence="2" id="KW-1185">Reference proteome</keyword>
<sequence>MISMSAKKKKWEKERRSKREIAGIVGKNVLYIIDYYDRPGKASAEGPYAEAGAYACAFEGKPGKRVPKAGVFAEAGVGRARAEWRVCEAEAKGPNASAGVHADILGVEAEAAASLGQAQAQFGILEAEVKGPNASAGAYATVFGVEAKAAAVLGQAQAQFGILEAEVKGPNASAGAQAGIEGVGAMARAEIASASASAGPVEVKAGVGFDTGVSINPLKFSAECKVLGCGLSLGGKTSVSLLGSELSINLW</sequence>
<name>A0A3B1JK59_ASTMX</name>
<dbReference type="InParanoid" id="A0A3B1JK59"/>
<reference evidence="2" key="2">
    <citation type="journal article" date="2014" name="Nat. Commun.">
        <title>The cavefish genome reveals candidate genes for eye loss.</title>
        <authorList>
            <person name="McGaugh S.E."/>
            <person name="Gross J.B."/>
            <person name="Aken B."/>
            <person name="Blin M."/>
            <person name="Borowsky R."/>
            <person name="Chalopin D."/>
            <person name="Hinaux H."/>
            <person name="Jeffery W.R."/>
            <person name="Keene A."/>
            <person name="Ma L."/>
            <person name="Minx P."/>
            <person name="Murphy D."/>
            <person name="O'Quin K.E."/>
            <person name="Retaux S."/>
            <person name="Rohner N."/>
            <person name="Searle S.M."/>
            <person name="Stahl B.A."/>
            <person name="Tabin C."/>
            <person name="Volff J.N."/>
            <person name="Yoshizawa M."/>
            <person name="Warren W.C."/>
        </authorList>
    </citation>
    <scope>NUCLEOTIDE SEQUENCE [LARGE SCALE GENOMIC DNA]</scope>
    <source>
        <strain evidence="2">female</strain>
    </source>
</reference>
<reference evidence="1" key="3">
    <citation type="submission" date="2025-08" db="UniProtKB">
        <authorList>
            <consortium name="Ensembl"/>
        </authorList>
    </citation>
    <scope>IDENTIFICATION</scope>
</reference>
<dbReference type="AlphaFoldDB" id="A0A3B1JK59"/>
<proteinExistence type="predicted"/>
<dbReference type="Bgee" id="ENSAMXG00000042061">
    <property type="expression patterns" value="Expressed in testis and 1 other cell type or tissue"/>
</dbReference>
<dbReference type="Ensembl" id="ENSAMXT00000049492.1">
    <property type="protein sequence ID" value="ENSAMXP00000042240.1"/>
    <property type="gene ID" value="ENSAMXG00000042061.1"/>
</dbReference>
<evidence type="ECO:0000313" key="2">
    <source>
        <dbReference type="Proteomes" id="UP000018467"/>
    </source>
</evidence>
<dbReference type="Proteomes" id="UP000018467">
    <property type="component" value="Unassembled WGS sequence"/>
</dbReference>
<protein>
    <submittedName>
        <fullName evidence="1">Uncharacterized LOC111197390</fullName>
    </submittedName>
</protein>
<reference evidence="1" key="4">
    <citation type="submission" date="2025-09" db="UniProtKB">
        <authorList>
            <consortium name="Ensembl"/>
        </authorList>
    </citation>
    <scope>IDENTIFICATION</scope>
</reference>
<dbReference type="GeneTree" id="ENSGT00600000085659"/>
<dbReference type="FunCoup" id="A0A3B1JK59">
    <property type="interactions" value="158"/>
</dbReference>
<accession>A0A3B1JK59</accession>